<protein>
    <recommendedName>
        <fullName evidence="2">phospholipase C</fullName>
        <ecNumber evidence="2">3.1.4.3</ecNumber>
    </recommendedName>
</protein>
<dbReference type="GO" id="GO:0034480">
    <property type="term" value="F:phosphatidylcholine phospholipase C activity"/>
    <property type="evidence" value="ECO:0007669"/>
    <property type="project" value="UniProtKB-EC"/>
</dbReference>
<dbReference type="Proteomes" id="UP000244248">
    <property type="component" value="Unassembled WGS sequence"/>
</dbReference>
<gene>
    <name evidence="6" type="ORF">CJD38_06620</name>
</gene>
<dbReference type="PANTHER" id="PTHR31956:SF36">
    <property type="entry name" value="NON-HEMOLYTIC PHOSPHOLIPASE C"/>
    <property type="match status" value="1"/>
</dbReference>
<comment type="caution">
    <text evidence="6">The sequence shown here is derived from an EMBL/GenBank/DDBJ whole genome shotgun (WGS) entry which is preliminary data.</text>
</comment>
<evidence type="ECO:0000256" key="4">
    <source>
        <dbReference type="SAM" id="MobiDB-lite"/>
    </source>
</evidence>
<accession>A0A2T5MID6</accession>
<dbReference type="PROSITE" id="PS51318">
    <property type="entry name" value="TAT"/>
    <property type="match status" value="1"/>
</dbReference>
<comment type="similarity">
    <text evidence="1">Belongs to the bacterial phospholipase C family.</text>
</comment>
<dbReference type="Pfam" id="PF05506">
    <property type="entry name" value="PLipase_C_C"/>
    <property type="match status" value="2"/>
</dbReference>
<proteinExistence type="inferred from homology"/>
<organism evidence="6 7">
    <name type="scientific">Stenotrophobium rhamnosiphilum</name>
    <dbReference type="NCBI Taxonomy" id="2029166"/>
    <lineage>
        <taxon>Bacteria</taxon>
        <taxon>Pseudomonadati</taxon>
        <taxon>Pseudomonadota</taxon>
        <taxon>Gammaproteobacteria</taxon>
        <taxon>Nevskiales</taxon>
        <taxon>Nevskiaceae</taxon>
        <taxon>Stenotrophobium</taxon>
    </lineage>
</organism>
<evidence type="ECO:0000256" key="1">
    <source>
        <dbReference type="ARBA" id="ARBA00009717"/>
    </source>
</evidence>
<sequence>MVSSSRRNFLRLAGTTFAASMIPESIREALAMPAASVTGTINDVQHVVILMQENRSFDHYFGTLHGVRGFGDRFTVPLPDGRTIWQQKDLFTEIQPYHLDSRIGNAQSVESTPHTWPDAHAAWNHGRYGQWPLFKKRQSMGYYKEAELPFHFALANAFTLCDSYHCSVQGSTNPNRLFLFTGTNNPSGIGGGPAISNNYDKLGPSDQGYDWTTYPERLEAAGVSWKIYQDMADNYDNNSLAGFRNFREAYETDANSTLVSKGLTSTLKNNTLDGLKVDVLSGTLPQVSWVIAPSAYSEHADRSSPVQGAWYTQQVLEALTSNPASWSKTVLLLMYDENDGFFDHAPPPCAPSVNLDGSRAGASTVDDSSERYRDQKIYGPGPRVPMTIVSPWSKGGWVNSQVFDHSSVIRFLETRFGVHEPNISAWRRAVCGDLTSAFNFATPNEDKFPALPSFSKAEADSLSRTQERLDAVPVPTGNNSTAPRQRQGVRPSRALPYELSVNSSINALAGKVQLQFINTGSVGAVFQVYDKLHLERIPKRYTVEAGKMLNDSWSAVLDLGHYDLWVLGPNGFHRHFQGTLNALSLLNGPAPEIRVGYDGDNSAIYAELRNSGKAPCTFIIKANAYSKEGPWRYTVKPGETVKPHWSLNSSGRWYDFSVMVDGDNSYARRFAGRVENGRPGISDPAIGG</sequence>
<reference evidence="6 7" key="1">
    <citation type="submission" date="2018-04" db="EMBL/GenBank/DDBJ databases">
        <title>Novel species isolated from glacier.</title>
        <authorList>
            <person name="Liu Q."/>
            <person name="Xin Y.-H."/>
        </authorList>
    </citation>
    <scope>NUCLEOTIDE SEQUENCE [LARGE SCALE GENOMIC DNA]</scope>
    <source>
        <strain evidence="6 7">GT1R17</strain>
    </source>
</reference>
<dbReference type="Gene3D" id="3.40.720.10">
    <property type="entry name" value="Alkaline Phosphatase, subunit A"/>
    <property type="match status" value="1"/>
</dbReference>
<dbReference type="InterPro" id="IPR006311">
    <property type="entry name" value="TAT_signal"/>
</dbReference>
<dbReference type="NCBIfam" id="TIGR03396">
    <property type="entry name" value="PC_PLC"/>
    <property type="match status" value="1"/>
</dbReference>
<dbReference type="CDD" id="cd16014">
    <property type="entry name" value="PLC"/>
    <property type="match status" value="1"/>
</dbReference>
<name>A0A2T5MID6_9GAMM</name>
<dbReference type="OrthoDB" id="9770871at2"/>
<dbReference type="GO" id="GO:0016042">
    <property type="term" value="P:lipid catabolic process"/>
    <property type="evidence" value="ECO:0007669"/>
    <property type="project" value="InterPro"/>
</dbReference>
<dbReference type="RefSeq" id="WP_107939514.1">
    <property type="nucleotide sequence ID" value="NZ_QANS01000002.1"/>
</dbReference>
<dbReference type="PANTHER" id="PTHR31956">
    <property type="entry name" value="NON-SPECIFIC PHOSPHOLIPASE C4-RELATED"/>
    <property type="match status" value="1"/>
</dbReference>
<dbReference type="EMBL" id="QANS01000002">
    <property type="protein sequence ID" value="PTU32320.1"/>
    <property type="molecule type" value="Genomic_DNA"/>
</dbReference>
<feature type="domain" description="Bacterial phospholipase C C-terminal" evidence="5">
    <location>
        <begin position="491"/>
        <end position="578"/>
    </location>
</feature>
<evidence type="ECO:0000259" key="5">
    <source>
        <dbReference type="Pfam" id="PF05506"/>
    </source>
</evidence>
<dbReference type="Pfam" id="PF04185">
    <property type="entry name" value="Phosphoesterase"/>
    <property type="match status" value="1"/>
</dbReference>
<dbReference type="InterPro" id="IPR007312">
    <property type="entry name" value="Phosphoesterase"/>
</dbReference>
<dbReference type="EC" id="3.1.4.3" evidence="2"/>
<keyword evidence="7" id="KW-1185">Reference proteome</keyword>
<feature type="region of interest" description="Disordered" evidence="4">
    <location>
        <begin position="353"/>
        <end position="374"/>
    </location>
</feature>
<evidence type="ECO:0000256" key="3">
    <source>
        <dbReference type="ARBA" id="ARBA00022801"/>
    </source>
</evidence>
<keyword evidence="3" id="KW-0378">Hydrolase</keyword>
<evidence type="ECO:0000313" key="7">
    <source>
        <dbReference type="Proteomes" id="UP000244248"/>
    </source>
</evidence>
<dbReference type="AlphaFoldDB" id="A0A2T5MID6"/>
<dbReference type="InterPro" id="IPR008475">
    <property type="entry name" value="PLipase_C_C"/>
</dbReference>
<feature type="region of interest" description="Disordered" evidence="4">
    <location>
        <begin position="466"/>
        <end position="489"/>
    </location>
</feature>
<dbReference type="InterPro" id="IPR017767">
    <property type="entry name" value="PC-PLC"/>
</dbReference>
<evidence type="ECO:0000313" key="6">
    <source>
        <dbReference type="EMBL" id="PTU32320.1"/>
    </source>
</evidence>
<dbReference type="InterPro" id="IPR017850">
    <property type="entry name" value="Alkaline_phosphatase_core_sf"/>
</dbReference>
<evidence type="ECO:0000256" key="2">
    <source>
        <dbReference type="ARBA" id="ARBA00012018"/>
    </source>
</evidence>
<feature type="domain" description="Bacterial phospholipase C C-terminal" evidence="5">
    <location>
        <begin position="591"/>
        <end position="673"/>
    </location>
</feature>